<evidence type="ECO:0000313" key="8">
    <source>
        <dbReference type="Proteomes" id="UP000310636"/>
    </source>
</evidence>
<dbReference type="InterPro" id="IPR043322">
    <property type="entry name" value="CtBP"/>
</dbReference>
<keyword evidence="2 4" id="KW-0560">Oxidoreductase</keyword>
<feature type="domain" description="D-isomer specific 2-hydroxyacid dehydrogenase NAD-binding" evidence="6">
    <location>
        <begin position="112"/>
        <end position="287"/>
    </location>
</feature>
<dbReference type="PANTHER" id="PTHR42789:SF1">
    <property type="entry name" value="D-ISOMER SPECIFIC 2-HYDROXYACID DEHYDROGENASE FAMILY PROTEIN (AFU_ORTHOLOGUE AFUA_6G10090)"/>
    <property type="match status" value="1"/>
</dbReference>
<evidence type="ECO:0000256" key="1">
    <source>
        <dbReference type="ARBA" id="ARBA00005854"/>
    </source>
</evidence>
<dbReference type="CDD" id="cd05299">
    <property type="entry name" value="CtBP_dh"/>
    <property type="match status" value="1"/>
</dbReference>
<organism evidence="7 8">
    <name type="scientific">Cohnella fermenti</name>
    <dbReference type="NCBI Taxonomy" id="2565925"/>
    <lineage>
        <taxon>Bacteria</taxon>
        <taxon>Bacillati</taxon>
        <taxon>Bacillota</taxon>
        <taxon>Bacilli</taxon>
        <taxon>Bacillales</taxon>
        <taxon>Paenibacillaceae</taxon>
        <taxon>Cohnella</taxon>
    </lineage>
</organism>
<proteinExistence type="inferred from homology"/>
<gene>
    <name evidence="7" type="ORF">E6C55_01235</name>
</gene>
<dbReference type="InterPro" id="IPR006140">
    <property type="entry name" value="D-isomer_DH_NAD-bd"/>
</dbReference>
<accession>A0A4S4C996</accession>
<evidence type="ECO:0000256" key="3">
    <source>
        <dbReference type="ARBA" id="ARBA00023027"/>
    </source>
</evidence>
<dbReference type="Gene3D" id="3.40.50.720">
    <property type="entry name" value="NAD(P)-binding Rossmann-like Domain"/>
    <property type="match status" value="2"/>
</dbReference>
<dbReference type="RefSeq" id="WP_136367945.1">
    <property type="nucleotide sequence ID" value="NZ_SSOB01000001.1"/>
</dbReference>
<dbReference type="GO" id="GO:0051287">
    <property type="term" value="F:NAD binding"/>
    <property type="evidence" value="ECO:0007669"/>
    <property type="project" value="InterPro"/>
</dbReference>
<reference evidence="7 8" key="1">
    <citation type="submission" date="2019-04" db="EMBL/GenBank/DDBJ databases">
        <title>Cohnella sp. nov. isolated from preserved vegetables.</title>
        <authorList>
            <person name="Lin S.-Y."/>
            <person name="Hung M.-H."/>
            <person name="Young C.-C."/>
        </authorList>
    </citation>
    <scope>NUCLEOTIDE SEQUENCE [LARGE SCALE GENOMIC DNA]</scope>
    <source>
        <strain evidence="7 8">CC-MHH1044</strain>
    </source>
</reference>
<dbReference type="SUPFAM" id="SSF52283">
    <property type="entry name" value="Formate/glycerate dehydrogenase catalytic domain-like"/>
    <property type="match status" value="1"/>
</dbReference>
<comment type="caution">
    <text evidence="7">The sequence shown here is derived from an EMBL/GenBank/DDBJ whole genome shotgun (WGS) entry which is preliminary data.</text>
</comment>
<evidence type="ECO:0000256" key="2">
    <source>
        <dbReference type="ARBA" id="ARBA00023002"/>
    </source>
</evidence>
<evidence type="ECO:0000259" key="5">
    <source>
        <dbReference type="Pfam" id="PF00389"/>
    </source>
</evidence>
<name>A0A4S4C996_9BACL</name>
<dbReference type="OrthoDB" id="9805416at2"/>
<dbReference type="SUPFAM" id="SSF51735">
    <property type="entry name" value="NAD(P)-binding Rossmann-fold domains"/>
    <property type="match status" value="1"/>
</dbReference>
<dbReference type="GO" id="GO:0016616">
    <property type="term" value="F:oxidoreductase activity, acting on the CH-OH group of donors, NAD or NADP as acceptor"/>
    <property type="evidence" value="ECO:0007669"/>
    <property type="project" value="InterPro"/>
</dbReference>
<dbReference type="Pfam" id="PF02826">
    <property type="entry name" value="2-Hacid_dh_C"/>
    <property type="match status" value="1"/>
</dbReference>
<dbReference type="Pfam" id="PF00389">
    <property type="entry name" value="2-Hacid_dh"/>
    <property type="match status" value="1"/>
</dbReference>
<dbReference type="GO" id="GO:0003714">
    <property type="term" value="F:transcription corepressor activity"/>
    <property type="evidence" value="ECO:0007669"/>
    <property type="project" value="InterPro"/>
</dbReference>
<dbReference type="EMBL" id="SSOB01000001">
    <property type="protein sequence ID" value="THF84630.1"/>
    <property type="molecule type" value="Genomic_DNA"/>
</dbReference>
<dbReference type="AlphaFoldDB" id="A0A4S4C996"/>
<dbReference type="InterPro" id="IPR036291">
    <property type="entry name" value="NAD(P)-bd_dom_sf"/>
</dbReference>
<dbReference type="PANTHER" id="PTHR42789">
    <property type="entry name" value="D-ISOMER SPECIFIC 2-HYDROXYACID DEHYDROGENASE FAMILY PROTEIN (AFU_ORTHOLOGUE AFUA_6G10090)"/>
    <property type="match status" value="1"/>
</dbReference>
<comment type="similarity">
    <text evidence="1 4">Belongs to the D-isomer specific 2-hydroxyacid dehydrogenase family.</text>
</comment>
<evidence type="ECO:0000256" key="4">
    <source>
        <dbReference type="RuleBase" id="RU003719"/>
    </source>
</evidence>
<sequence>MSYRIAIAVTEPGFPDYRQERSILEPLPARLEARTCCTATELVDLCRDADAILVHHASFTKEVIDQLTRCKVIVRYGIGYDTIDIEAAAARGIPVVNVPDYGVQEVADHTWALLLGTVRRVPAMDRNVRAGDWRMASVGPIMGLRDKVLGLAGFGNIAREVARRAQGFGLKITAYDPFVPDEVFGEMGVRRVDLHTLLGESDIITSHLPLTPDTKHLFNREAFGRMKNTAYLINTSRGGVVHTDDLVWALDNGVIAGAGLDVFDLEPLPEGHPLLKVDGCVLSPHAAWYSEDSVDRLQRYAALEVERVLKGQQPKHVVNGIRIGGREEREERKSDA</sequence>
<evidence type="ECO:0000259" key="6">
    <source>
        <dbReference type="Pfam" id="PF02826"/>
    </source>
</evidence>
<dbReference type="Proteomes" id="UP000310636">
    <property type="component" value="Unassembled WGS sequence"/>
</dbReference>
<protein>
    <submittedName>
        <fullName evidence="7">C-terminal binding protein</fullName>
    </submittedName>
</protein>
<evidence type="ECO:0000313" key="7">
    <source>
        <dbReference type="EMBL" id="THF84630.1"/>
    </source>
</evidence>
<feature type="domain" description="D-isomer specific 2-hydroxyacid dehydrogenase catalytic" evidence="5">
    <location>
        <begin position="32"/>
        <end position="319"/>
    </location>
</feature>
<dbReference type="FunFam" id="3.40.50.720:FF:000203">
    <property type="entry name" value="D-3-phosphoglycerate dehydrogenase (SerA)"/>
    <property type="match status" value="1"/>
</dbReference>
<keyword evidence="8" id="KW-1185">Reference proteome</keyword>
<keyword evidence="3" id="KW-0520">NAD</keyword>
<dbReference type="InterPro" id="IPR050857">
    <property type="entry name" value="D-2-hydroxyacid_DH"/>
</dbReference>
<dbReference type="InterPro" id="IPR006139">
    <property type="entry name" value="D-isomer_2_OHA_DH_cat_dom"/>
</dbReference>